<dbReference type="InterPro" id="IPR025506">
    <property type="entry name" value="Abi_alpha"/>
</dbReference>
<evidence type="ECO:0000313" key="4">
    <source>
        <dbReference type="Proteomes" id="UP000221015"/>
    </source>
</evidence>
<reference evidence="2" key="2">
    <citation type="submission" date="2017-07" db="EMBL/GenBank/DDBJ databases">
        <authorList>
            <person name="Sun Z.S."/>
            <person name="Albrecht U."/>
            <person name="Echele G."/>
            <person name="Lee C.C."/>
        </authorList>
    </citation>
    <scope>NUCLEOTIDE SEQUENCE</scope>
    <source>
        <strain evidence="2">CNCM I 4542</strain>
        <strain evidence="1">CNCM I 4546</strain>
    </source>
</reference>
<evidence type="ECO:0000313" key="2">
    <source>
        <dbReference type="EMBL" id="PLK28434.1"/>
    </source>
</evidence>
<comment type="caution">
    <text evidence="2">The sequence shown here is derived from an EMBL/GenBank/DDBJ whole genome shotgun (WGS) entry which is preliminary data.</text>
</comment>
<dbReference type="EMBL" id="NMTS02000102">
    <property type="protein sequence ID" value="PLK28434.1"/>
    <property type="molecule type" value="Genomic_DNA"/>
</dbReference>
<dbReference type="AlphaFoldDB" id="A0A2A6ZTS6"/>
<evidence type="ECO:0000313" key="3">
    <source>
        <dbReference type="Proteomes" id="UP000219901"/>
    </source>
</evidence>
<accession>A0A2A6ZTS6</accession>
<sequence length="268" mass="30201">MSENLEVNQNAAFGSHHNTFAGTVNNYGVPAENVAGMVIEQTFKLFHQYFPLLQKEALEEVHRMLQEKLKNIPPEDIVQPSPRIAIPSLQNASITEESEVRELYASLLANSMNKVVKDGVHPAFVEIIKQLSPDEAKILRYMSIFSSVPTISLRAENKDQSGITVINCFSNIGELMKCEKPYDIGKYFDNLERLGVIRRSGAFESFTDKSIYEPLKSHEFIKEKEHSIQNSLDRNIPNILEGFVEITSFGRAFCDTCVTVELNITIAT</sequence>
<dbReference type="RefSeq" id="WP_097781174.1">
    <property type="nucleotide sequence ID" value="NZ_CP158110.1"/>
</dbReference>
<dbReference type="SUPFAM" id="SSF48371">
    <property type="entry name" value="ARM repeat"/>
    <property type="match status" value="1"/>
</dbReference>
<reference evidence="3 4" key="1">
    <citation type="journal article" date="2017" name="Front. Microbiol.">
        <title>New Insights into the Diversity of the Genus Faecalibacterium.</title>
        <authorList>
            <person name="Benevides L."/>
            <person name="Burman S."/>
            <person name="Martin R."/>
            <person name="Robert V."/>
            <person name="Thomas M."/>
            <person name="Miquel S."/>
            <person name="Chain F."/>
            <person name="Sokol H."/>
            <person name="Bermudez-Humaran L.G."/>
            <person name="Morrison M."/>
            <person name="Langella P."/>
            <person name="Azevedo V.A."/>
            <person name="Chatel J.M."/>
            <person name="Soares S."/>
        </authorList>
    </citation>
    <scope>NUCLEOTIDE SEQUENCE [LARGE SCALE GENOMIC DNA]</scope>
    <source>
        <strain evidence="2 4">CNCM I 4542</strain>
        <strain evidence="1 3">CNCM I 4546</strain>
    </source>
</reference>
<organism evidence="2 4">
    <name type="scientific">Faecalibacterium prausnitzii</name>
    <dbReference type="NCBI Taxonomy" id="853"/>
    <lineage>
        <taxon>Bacteria</taxon>
        <taxon>Bacillati</taxon>
        <taxon>Bacillota</taxon>
        <taxon>Clostridia</taxon>
        <taxon>Eubacteriales</taxon>
        <taxon>Oscillospiraceae</taxon>
        <taxon>Faecalibacterium</taxon>
    </lineage>
</organism>
<protein>
    <submittedName>
        <fullName evidence="2">DUF4393 domain-containing protein</fullName>
    </submittedName>
</protein>
<dbReference type="Proteomes" id="UP000221015">
    <property type="component" value="Unassembled WGS sequence"/>
</dbReference>
<name>A0A2A6ZTS6_9FIRM</name>
<dbReference type="Pfam" id="PF14337">
    <property type="entry name" value="Abi_alpha"/>
    <property type="match status" value="1"/>
</dbReference>
<dbReference type="Gene3D" id="3.30.110.190">
    <property type="match status" value="1"/>
</dbReference>
<dbReference type="InterPro" id="IPR016024">
    <property type="entry name" value="ARM-type_fold"/>
</dbReference>
<proteinExistence type="predicted"/>
<evidence type="ECO:0000313" key="1">
    <source>
        <dbReference type="EMBL" id="PDX70823.1"/>
    </source>
</evidence>
<dbReference type="EMBL" id="NMTV01000227">
    <property type="protein sequence ID" value="PDX70823.1"/>
    <property type="molecule type" value="Genomic_DNA"/>
</dbReference>
<gene>
    <name evidence="2" type="ORF">CGS50_014355</name>
    <name evidence="1" type="ORF">CGS55_17035</name>
</gene>
<dbReference type="Proteomes" id="UP000219901">
    <property type="component" value="Unassembled WGS sequence"/>
</dbReference>